<accession>A0A2U1JP42</accession>
<dbReference type="Gene3D" id="2.40.128.110">
    <property type="entry name" value="Lipid/polyisoprenoid-binding, YceI-like"/>
    <property type="match status" value="1"/>
</dbReference>
<keyword evidence="3" id="KW-1185">Reference proteome</keyword>
<sequence>MKTTWEIDSSQSDVLIKMRHSIIAYLAGTINKFNGHVDIKDNEIEDASIEFSLDVNNKDTKLEQIDTHLRLNDFLDINEYPIISFKSTSFQKVNKNINFLKGNLTIKNITKVVELDTEFIGYNTYNGDRKAAFEITGDINRKDFGLAFNSFTQTGGIASGQDIKLIANLEFKV</sequence>
<dbReference type="SMART" id="SM00867">
    <property type="entry name" value="YceI"/>
    <property type="match status" value="1"/>
</dbReference>
<dbReference type="Pfam" id="PF04264">
    <property type="entry name" value="YceI"/>
    <property type="match status" value="1"/>
</dbReference>
<gene>
    <name evidence="2" type="ORF">DB895_02670</name>
</gene>
<dbReference type="RefSeq" id="WP_116723802.1">
    <property type="nucleotide sequence ID" value="NZ_QCZI01000002.1"/>
</dbReference>
<evidence type="ECO:0000259" key="1">
    <source>
        <dbReference type="SMART" id="SM00867"/>
    </source>
</evidence>
<protein>
    <submittedName>
        <fullName evidence="2">Polyisoprenoid-binding protein</fullName>
    </submittedName>
</protein>
<dbReference type="AlphaFoldDB" id="A0A2U1JP42"/>
<dbReference type="PANTHER" id="PTHR34406:SF1">
    <property type="entry name" value="PROTEIN YCEI"/>
    <property type="match status" value="1"/>
</dbReference>
<dbReference type="Proteomes" id="UP000245449">
    <property type="component" value="Unassembled WGS sequence"/>
</dbReference>
<reference evidence="2 3" key="1">
    <citation type="submission" date="2018-04" db="EMBL/GenBank/DDBJ databases">
        <title>Flavobacterium sp. nov., isolated from glacier ice.</title>
        <authorList>
            <person name="Liu Q."/>
            <person name="Xin Y.-H."/>
        </authorList>
    </citation>
    <scope>NUCLEOTIDE SEQUENCE [LARGE SCALE GENOMIC DNA]</scope>
    <source>
        <strain evidence="2 3">RB1R5</strain>
    </source>
</reference>
<evidence type="ECO:0000313" key="2">
    <source>
        <dbReference type="EMBL" id="PWA06902.1"/>
    </source>
</evidence>
<dbReference type="InterPro" id="IPR007372">
    <property type="entry name" value="Lipid/polyisoprenoid-bd_YceI"/>
</dbReference>
<feature type="domain" description="Lipid/polyisoprenoid-binding YceI-like" evidence="1">
    <location>
        <begin position="4"/>
        <end position="172"/>
    </location>
</feature>
<dbReference type="PANTHER" id="PTHR34406">
    <property type="entry name" value="PROTEIN YCEI"/>
    <property type="match status" value="1"/>
</dbReference>
<dbReference type="OrthoDB" id="9811006at2"/>
<dbReference type="InterPro" id="IPR036761">
    <property type="entry name" value="TTHA0802/YceI-like_sf"/>
</dbReference>
<comment type="caution">
    <text evidence="2">The sequence shown here is derived from an EMBL/GenBank/DDBJ whole genome shotgun (WGS) entry which is preliminary data.</text>
</comment>
<dbReference type="EMBL" id="QCZI01000002">
    <property type="protein sequence ID" value="PWA06902.1"/>
    <property type="molecule type" value="Genomic_DNA"/>
</dbReference>
<dbReference type="SUPFAM" id="SSF101874">
    <property type="entry name" value="YceI-like"/>
    <property type="match status" value="1"/>
</dbReference>
<evidence type="ECO:0000313" key="3">
    <source>
        <dbReference type="Proteomes" id="UP000245449"/>
    </source>
</evidence>
<organism evidence="2 3">
    <name type="scientific">Flavobacterium psychrotolerans</name>
    <dbReference type="NCBI Taxonomy" id="2169410"/>
    <lineage>
        <taxon>Bacteria</taxon>
        <taxon>Pseudomonadati</taxon>
        <taxon>Bacteroidota</taxon>
        <taxon>Flavobacteriia</taxon>
        <taxon>Flavobacteriales</taxon>
        <taxon>Flavobacteriaceae</taxon>
        <taxon>Flavobacterium</taxon>
    </lineage>
</organism>
<proteinExistence type="predicted"/>
<name>A0A2U1JP42_9FLAO</name>